<protein>
    <recommendedName>
        <fullName evidence="2">J domain-containing protein</fullName>
    </recommendedName>
</protein>
<dbReference type="SUPFAM" id="SSF46565">
    <property type="entry name" value="Chaperone J-domain"/>
    <property type="match status" value="1"/>
</dbReference>
<feature type="domain" description="J" evidence="2">
    <location>
        <begin position="5"/>
        <end position="67"/>
    </location>
</feature>
<dbReference type="Pfam" id="PF00226">
    <property type="entry name" value="DnaJ"/>
    <property type="match status" value="1"/>
</dbReference>
<comment type="caution">
    <text evidence="3">The sequence shown here is derived from an EMBL/GenBank/DDBJ whole genome shotgun (WGS) entry which is preliminary data.</text>
</comment>
<evidence type="ECO:0000313" key="3">
    <source>
        <dbReference type="EMBL" id="PJE57744.1"/>
    </source>
</evidence>
<keyword evidence="1" id="KW-0143">Chaperone</keyword>
<dbReference type="GO" id="GO:0042026">
    <property type="term" value="P:protein refolding"/>
    <property type="evidence" value="ECO:0007669"/>
    <property type="project" value="TreeGrafter"/>
</dbReference>
<dbReference type="InterPro" id="IPR001623">
    <property type="entry name" value="DnaJ_domain"/>
</dbReference>
<dbReference type="InterPro" id="IPR018253">
    <property type="entry name" value="DnaJ_domain_CS"/>
</dbReference>
<dbReference type="AlphaFoldDB" id="A0A2M8KCW9"/>
<dbReference type="InterPro" id="IPR008971">
    <property type="entry name" value="HSP40/DnaJ_pept-bd"/>
</dbReference>
<evidence type="ECO:0000256" key="1">
    <source>
        <dbReference type="ARBA" id="ARBA00023186"/>
    </source>
</evidence>
<dbReference type="PANTHER" id="PTHR43096">
    <property type="entry name" value="DNAJ HOMOLOG 1, MITOCHONDRIAL-RELATED"/>
    <property type="match status" value="1"/>
</dbReference>
<dbReference type="PRINTS" id="PR00625">
    <property type="entry name" value="JDOMAIN"/>
</dbReference>
<dbReference type="Gene3D" id="2.60.260.20">
    <property type="entry name" value="Urease metallochaperone UreE, N-terminal domain"/>
    <property type="match status" value="1"/>
</dbReference>
<dbReference type="InterPro" id="IPR036869">
    <property type="entry name" value="J_dom_sf"/>
</dbReference>
<dbReference type="GO" id="GO:0005737">
    <property type="term" value="C:cytoplasm"/>
    <property type="evidence" value="ECO:0007669"/>
    <property type="project" value="TreeGrafter"/>
</dbReference>
<organism evidence="3 4">
    <name type="scientific">Candidatus Portnoybacteria bacterium CG10_big_fil_rev_8_21_14_0_10_38_18</name>
    <dbReference type="NCBI Taxonomy" id="1974813"/>
    <lineage>
        <taxon>Bacteria</taxon>
        <taxon>Candidatus Portnoyibacteriota</taxon>
    </lineage>
</organism>
<dbReference type="Proteomes" id="UP000231648">
    <property type="component" value="Unassembled WGS sequence"/>
</dbReference>
<dbReference type="CDD" id="cd06257">
    <property type="entry name" value="DnaJ"/>
    <property type="match status" value="1"/>
</dbReference>
<dbReference type="SMART" id="SM00271">
    <property type="entry name" value="DnaJ"/>
    <property type="match status" value="1"/>
</dbReference>
<dbReference type="PANTHER" id="PTHR43096:SF52">
    <property type="entry name" value="DNAJ HOMOLOG 1, MITOCHONDRIAL-RELATED"/>
    <property type="match status" value="1"/>
</dbReference>
<reference evidence="4" key="1">
    <citation type="submission" date="2017-09" db="EMBL/GenBank/DDBJ databases">
        <title>Depth-based differentiation of microbial function through sediment-hosted aquifers and enrichment of novel symbionts in the deep terrestrial subsurface.</title>
        <authorList>
            <person name="Probst A.J."/>
            <person name="Ladd B."/>
            <person name="Jarett J.K."/>
            <person name="Geller-Mcgrath D.E."/>
            <person name="Sieber C.M.K."/>
            <person name="Emerson J.B."/>
            <person name="Anantharaman K."/>
            <person name="Thomas B.C."/>
            <person name="Malmstrom R."/>
            <person name="Stieglmeier M."/>
            <person name="Klingl A."/>
            <person name="Woyke T."/>
            <person name="Ryan C.M."/>
            <person name="Banfield J.F."/>
        </authorList>
    </citation>
    <scope>NUCLEOTIDE SEQUENCE [LARGE SCALE GENOMIC DNA]</scope>
</reference>
<accession>A0A2M8KCW9</accession>
<dbReference type="EMBL" id="PFDX01000003">
    <property type="protein sequence ID" value="PJE57744.1"/>
    <property type="molecule type" value="Genomic_DNA"/>
</dbReference>
<name>A0A2M8KCW9_9BACT</name>
<dbReference type="PROSITE" id="PS00636">
    <property type="entry name" value="DNAJ_1"/>
    <property type="match status" value="1"/>
</dbReference>
<dbReference type="SUPFAM" id="SSF49493">
    <property type="entry name" value="HSP40/DnaJ peptide-binding domain"/>
    <property type="match status" value="1"/>
</dbReference>
<dbReference type="PROSITE" id="PS50076">
    <property type="entry name" value="DNAJ_2"/>
    <property type="match status" value="1"/>
</dbReference>
<sequence length="197" mass="22604">MMSKDYYKILGVNKNSSKEEIKRAYRELAQKYHPDKKGGDEKRFKEINEAYQVLSDDNKRAQYDQFGTTFEGFQGAPGWDFSGFSAQDGPSSAWGDLFSFFGQGFEGQKGFYSRRINLEDLFSDMFGDIFSGAFSRGRSKGRNIVVDMEISLKDALKGVEREIKFDDHGIKLRVKVKVPKNLSKEEEEVIEKLKKET</sequence>
<proteinExistence type="predicted"/>
<dbReference type="GO" id="GO:0051082">
    <property type="term" value="F:unfolded protein binding"/>
    <property type="evidence" value="ECO:0007669"/>
    <property type="project" value="InterPro"/>
</dbReference>
<evidence type="ECO:0000259" key="2">
    <source>
        <dbReference type="PROSITE" id="PS50076"/>
    </source>
</evidence>
<dbReference type="Gene3D" id="1.10.287.110">
    <property type="entry name" value="DnaJ domain"/>
    <property type="match status" value="1"/>
</dbReference>
<evidence type="ECO:0000313" key="4">
    <source>
        <dbReference type="Proteomes" id="UP000231648"/>
    </source>
</evidence>
<gene>
    <name evidence="3" type="ORF">COU82_00290</name>
</gene>